<dbReference type="RefSeq" id="WP_013883264.1">
    <property type="nucleotide sequence ID" value="NC_015671.1"/>
</dbReference>
<dbReference type="OrthoDB" id="3671213at2"/>
<dbReference type="Pfam" id="PF11716">
    <property type="entry name" value="MDMPI_N"/>
    <property type="match status" value="1"/>
</dbReference>
<dbReference type="GO" id="GO:0046872">
    <property type="term" value="F:metal ion binding"/>
    <property type="evidence" value="ECO:0007669"/>
    <property type="project" value="InterPro"/>
</dbReference>
<dbReference type="PANTHER" id="PTHR40758:SF1">
    <property type="entry name" value="CONSERVED PROTEIN"/>
    <property type="match status" value="1"/>
</dbReference>
<evidence type="ECO:0000259" key="1">
    <source>
        <dbReference type="Pfam" id="PF07398"/>
    </source>
</evidence>
<dbReference type="Proteomes" id="UP000000485">
    <property type="component" value="Chromosome"/>
</dbReference>
<dbReference type="InterPro" id="IPR034660">
    <property type="entry name" value="DinB/YfiT-like"/>
</dbReference>
<dbReference type="InterPro" id="IPR010872">
    <property type="entry name" value="MDMPI_C-term_domain"/>
</dbReference>
<feature type="domain" description="MDMPI C-terminal" evidence="1">
    <location>
        <begin position="142"/>
        <end position="232"/>
    </location>
</feature>
<dbReference type="GO" id="GO:0005886">
    <property type="term" value="C:plasma membrane"/>
    <property type="evidence" value="ECO:0007669"/>
    <property type="project" value="TreeGrafter"/>
</dbReference>
<dbReference type="PANTHER" id="PTHR40758">
    <property type="entry name" value="CONSERVED PROTEIN"/>
    <property type="match status" value="1"/>
</dbReference>
<organism evidence="3 4">
    <name type="scientific">Cellulomonas gilvus (strain ATCC 13127 / NRRL B-14078)</name>
    <name type="common">Cellvibrio gilvus</name>
    <dbReference type="NCBI Taxonomy" id="593907"/>
    <lineage>
        <taxon>Bacteria</taxon>
        <taxon>Bacillati</taxon>
        <taxon>Actinomycetota</taxon>
        <taxon>Actinomycetes</taxon>
        <taxon>Micrococcales</taxon>
        <taxon>Cellulomonadaceae</taxon>
        <taxon>Cellulomonas</taxon>
    </lineage>
</organism>
<keyword evidence="4" id="KW-1185">Reference proteome</keyword>
<dbReference type="KEGG" id="cga:Celgi_1226"/>
<dbReference type="eggNOG" id="COG0511">
    <property type="taxonomic scope" value="Bacteria"/>
</dbReference>
<gene>
    <name evidence="3" type="ordered locus">Celgi_1226</name>
</gene>
<proteinExistence type="predicted"/>
<protein>
    <recommendedName>
        <fullName evidence="5">Mycothiol-dependent maleylpyruvate isomerase metal-binding domain-containing protein</fullName>
    </recommendedName>
</protein>
<dbReference type="InterPro" id="IPR017517">
    <property type="entry name" value="Maleyloyr_isom"/>
</dbReference>
<feature type="domain" description="Mycothiol-dependent maleylpyruvate isomerase metal-binding" evidence="2">
    <location>
        <begin position="21"/>
        <end position="127"/>
    </location>
</feature>
<reference evidence="4" key="1">
    <citation type="submission" date="2011-04" db="EMBL/GenBank/DDBJ databases">
        <title>Complete sequence of Cellvibrio gilvus ATCC 13127.</title>
        <authorList>
            <person name="Lucas S."/>
            <person name="Han J."/>
            <person name="Lapidus A."/>
            <person name="Cheng J.-F."/>
            <person name="Goodwin L."/>
            <person name="Pitluck S."/>
            <person name="Peters L."/>
            <person name="Munk A."/>
            <person name="Detter J.C."/>
            <person name="Han C."/>
            <person name="Tapia R."/>
            <person name="Land M."/>
            <person name="Hauser L."/>
            <person name="Kyrpides N."/>
            <person name="Ivanova N."/>
            <person name="Ovchinnikova G."/>
            <person name="Pagani I."/>
            <person name="Mead D."/>
            <person name="Brumm P."/>
            <person name="Woyke T."/>
        </authorList>
    </citation>
    <scope>NUCLEOTIDE SEQUENCE [LARGE SCALE GENOMIC DNA]</scope>
    <source>
        <strain evidence="4">ATCC 13127 / NRRL B-14078</strain>
    </source>
</reference>
<dbReference type="SUPFAM" id="SSF109854">
    <property type="entry name" value="DinB/YfiT-like putative metalloenzymes"/>
    <property type="match status" value="1"/>
</dbReference>
<dbReference type="AlphaFoldDB" id="F8A1T8"/>
<evidence type="ECO:0000313" key="3">
    <source>
        <dbReference type="EMBL" id="AEI11745.1"/>
    </source>
</evidence>
<sequence>MTQPQPVALDHLDLLTRVQGEFLATIAHVDPRTRIPWCGRWRVRDLVVHLGRIHHWAAGQAARRQETPLGRGPFVLDEFYATHAAELRETLARLGDAPAWTLVGDRPASWWRRRQLHETLVHLWDLRASSGLDVDVEPDAWADTVDEVVTVMQPRQEAMGRMAPLPAPVRLVATDTGRSWLLGAAPVAAAGAAPGTPSAVQVSGTAMQLALLVWRRLGPDAVAVDGPRAALDHALAQSLTP</sequence>
<evidence type="ECO:0008006" key="5">
    <source>
        <dbReference type="Google" id="ProtNLM"/>
    </source>
</evidence>
<dbReference type="EMBL" id="CP002665">
    <property type="protein sequence ID" value="AEI11745.1"/>
    <property type="molecule type" value="Genomic_DNA"/>
</dbReference>
<evidence type="ECO:0000313" key="4">
    <source>
        <dbReference type="Proteomes" id="UP000000485"/>
    </source>
</evidence>
<dbReference type="NCBIfam" id="TIGR03083">
    <property type="entry name" value="maleylpyruvate isomerase family mycothiol-dependent enzyme"/>
    <property type="match status" value="1"/>
</dbReference>
<name>F8A1T8_CELGA</name>
<dbReference type="HOGENOM" id="CLU_070584_1_0_11"/>
<evidence type="ECO:0000259" key="2">
    <source>
        <dbReference type="Pfam" id="PF11716"/>
    </source>
</evidence>
<dbReference type="STRING" id="593907.Celgi_1226"/>
<accession>F8A1T8</accession>
<dbReference type="InterPro" id="IPR024344">
    <property type="entry name" value="MDMPI_metal-binding"/>
</dbReference>
<dbReference type="Pfam" id="PF07398">
    <property type="entry name" value="MDMPI_C"/>
    <property type="match status" value="1"/>
</dbReference>